<keyword evidence="6" id="KW-1185">Reference proteome</keyword>
<dbReference type="Gene3D" id="3.20.20.70">
    <property type="entry name" value="Aldolase class I"/>
    <property type="match status" value="1"/>
</dbReference>
<accession>A0A0D8HJU1</accession>
<gene>
    <name evidence="5" type="ORF">AXFE_09090</name>
</gene>
<sequence>MTSLDHEQISARLRSKAVRISTQEILLARIEQSAQEQDLSQPTNCKGYGRVHHFRIGAPHPWPANPLPIIPASYRLALDPTDVMTAQVFQIAACNWRCWYCFVPYNLLSANETRSGWFTAQELVDLYMCEPDRPLIIDCSGGQPDLSPEWLVWMMTALRKRGLDNAVYLWSDDNLSNDYFWRFLQPSERELVREYRLYGRVGCFKGFNEASFTFNTKADKTLFARQFKLFKRLVDFGIDTYAYATFTVPEAPSLTRDMGDFVDRLQVIHKNLPLRLVPLQIQPFGVVEPRLRETHRRSLAVQEEAVQAWNEELRMRFREDELLMSMPLVSLRTD</sequence>
<name>A0A0D8HJU1_9ACTN</name>
<comment type="caution">
    <text evidence="5">The sequence shown here is derived from an EMBL/GenBank/DDBJ whole genome shotgun (WGS) entry which is preliminary data.</text>
</comment>
<evidence type="ECO:0000313" key="6">
    <source>
        <dbReference type="Proteomes" id="UP000032360"/>
    </source>
</evidence>
<keyword evidence="2" id="KW-0479">Metal-binding</keyword>
<keyword evidence="3" id="KW-0408">Iron</keyword>
<dbReference type="GO" id="GO:0046872">
    <property type="term" value="F:metal ion binding"/>
    <property type="evidence" value="ECO:0007669"/>
    <property type="project" value="UniProtKB-KW"/>
</dbReference>
<evidence type="ECO:0008006" key="7">
    <source>
        <dbReference type="Google" id="ProtNLM"/>
    </source>
</evidence>
<dbReference type="STRING" id="1280514.AXFE_09090"/>
<protein>
    <recommendedName>
        <fullName evidence="7">Radical SAM superfamily protein</fullName>
    </recommendedName>
</protein>
<dbReference type="OrthoDB" id="9782387at2"/>
<organism evidence="5 6">
    <name type="scientific">Acidithrix ferrooxidans</name>
    <dbReference type="NCBI Taxonomy" id="1280514"/>
    <lineage>
        <taxon>Bacteria</taxon>
        <taxon>Bacillati</taxon>
        <taxon>Actinomycetota</taxon>
        <taxon>Acidimicrobiia</taxon>
        <taxon>Acidimicrobiales</taxon>
        <taxon>Acidimicrobiaceae</taxon>
        <taxon>Acidithrix</taxon>
    </lineage>
</organism>
<dbReference type="GO" id="GO:0003824">
    <property type="term" value="F:catalytic activity"/>
    <property type="evidence" value="ECO:0007669"/>
    <property type="project" value="InterPro"/>
</dbReference>
<dbReference type="Proteomes" id="UP000032360">
    <property type="component" value="Unassembled WGS sequence"/>
</dbReference>
<dbReference type="SUPFAM" id="SSF102114">
    <property type="entry name" value="Radical SAM enzymes"/>
    <property type="match status" value="1"/>
</dbReference>
<dbReference type="AlphaFoldDB" id="A0A0D8HJU1"/>
<evidence type="ECO:0000256" key="1">
    <source>
        <dbReference type="ARBA" id="ARBA00022691"/>
    </source>
</evidence>
<evidence type="ECO:0000313" key="5">
    <source>
        <dbReference type="EMBL" id="KJF18164.1"/>
    </source>
</evidence>
<proteinExistence type="predicted"/>
<evidence type="ECO:0000256" key="3">
    <source>
        <dbReference type="ARBA" id="ARBA00023004"/>
    </source>
</evidence>
<keyword evidence="4" id="KW-0411">Iron-sulfur</keyword>
<dbReference type="SFLD" id="SFLDS00029">
    <property type="entry name" value="Radical_SAM"/>
    <property type="match status" value="1"/>
</dbReference>
<dbReference type="InterPro" id="IPR007197">
    <property type="entry name" value="rSAM"/>
</dbReference>
<dbReference type="GO" id="GO:0051536">
    <property type="term" value="F:iron-sulfur cluster binding"/>
    <property type="evidence" value="ECO:0007669"/>
    <property type="project" value="UniProtKB-KW"/>
</dbReference>
<evidence type="ECO:0000256" key="4">
    <source>
        <dbReference type="ARBA" id="ARBA00023014"/>
    </source>
</evidence>
<dbReference type="InterPro" id="IPR013785">
    <property type="entry name" value="Aldolase_TIM"/>
</dbReference>
<dbReference type="EMBL" id="JXYS01000023">
    <property type="protein sequence ID" value="KJF18164.1"/>
    <property type="molecule type" value="Genomic_DNA"/>
</dbReference>
<reference evidence="5 6" key="1">
    <citation type="submission" date="2015-01" db="EMBL/GenBank/DDBJ databases">
        <title>Draft genome of the acidophilic iron oxidizer Acidithrix ferrooxidans strain Py-F3.</title>
        <authorList>
            <person name="Poehlein A."/>
            <person name="Eisen S."/>
            <person name="Schloemann M."/>
            <person name="Johnson B.D."/>
            <person name="Daniel R."/>
            <person name="Muehling M."/>
        </authorList>
    </citation>
    <scope>NUCLEOTIDE SEQUENCE [LARGE SCALE GENOMIC DNA]</scope>
    <source>
        <strain evidence="5 6">Py-F3</strain>
    </source>
</reference>
<dbReference type="RefSeq" id="WP_052604667.1">
    <property type="nucleotide sequence ID" value="NZ_JXYS01000023.1"/>
</dbReference>
<evidence type="ECO:0000256" key="2">
    <source>
        <dbReference type="ARBA" id="ARBA00022723"/>
    </source>
</evidence>
<dbReference type="InterPro" id="IPR058240">
    <property type="entry name" value="rSAM_sf"/>
</dbReference>
<keyword evidence="1" id="KW-0949">S-adenosyl-L-methionine</keyword>
<dbReference type="PATRIC" id="fig|1280514.3.peg.1197"/>